<gene>
    <name evidence="13" type="primary">Ncstn-002</name>
</gene>
<dbReference type="Gene3D" id="3.40.630.10">
    <property type="entry name" value="Zn peptidases"/>
    <property type="match status" value="1"/>
</dbReference>
<dbReference type="PANTHER" id="PTHR21092:SF0">
    <property type="entry name" value="NICASTRIN"/>
    <property type="match status" value="1"/>
</dbReference>
<dbReference type="GO" id="GO:0005886">
    <property type="term" value="C:plasma membrane"/>
    <property type="evidence" value="ECO:0007669"/>
    <property type="project" value="TreeGrafter"/>
</dbReference>
<evidence type="ECO:0000256" key="2">
    <source>
        <dbReference type="ARBA" id="ARBA00007717"/>
    </source>
</evidence>
<protein>
    <recommendedName>
        <fullName evidence="3">Nicastrin</fullName>
    </recommendedName>
</protein>
<organism evidence="13">
    <name type="scientific">Phallusia mammillata</name>
    <dbReference type="NCBI Taxonomy" id="59560"/>
    <lineage>
        <taxon>Eukaryota</taxon>
        <taxon>Metazoa</taxon>
        <taxon>Chordata</taxon>
        <taxon>Tunicata</taxon>
        <taxon>Ascidiacea</taxon>
        <taxon>Phlebobranchia</taxon>
        <taxon>Ascidiidae</taxon>
        <taxon>Phallusia</taxon>
    </lineage>
</organism>
<comment type="similarity">
    <text evidence="2">Belongs to the nicastrin family.</text>
</comment>
<evidence type="ECO:0000256" key="11">
    <source>
        <dbReference type="SAM" id="SignalP"/>
    </source>
</evidence>
<dbReference type="PANTHER" id="PTHR21092">
    <property type="entry name" value="NICASTRIN"/>
    <property type="match status" value="1"/>
</dbReference>
<dbReference type="GO" id="GO:0007220">
    <property type="term" value="P:Notch receptor processing"/>
    <property type="evidence" value="ECO:0007669"/>
    <property type="project" value="TreeGrafter"/>
</dbReference>
<evidence type="ECO:0000256" key="3">
    <source>
        <dbReference type="ARBA" id="ARBA00015303"/>
    </source>
</evidence>
<evidence type="ECO:0000259" key="12">
    <source>
        <dbReference type="Pfam" id="PF18266"/>
    </source>
</evidence>
<feature type="domain" description="Nicastrin small lobe" evidence="12">
    <location>
        <begin position="39"/>
        <end position="207"/>
    </location>
</feature>
<dbReference type="GO" id="GO:0016485">
    <property type="term" value="P:protein processing"/>
    <property type="evidence" value="ECO:0007669"/>
    <property type="project" value="InterPro"/>
</dbReference>
<evidence type="ECO:0000256" key="6">
    <source>
        <dbReference type="ARBA" id="ARBA00022976"/>
    </source>
</evidence>
<evidence type="ECO:0000256" key="7">
    <source>
        <dbReference type="ARBA" id="ARBA00022989"/>
    </source>
</evidence>
<dbReference type="Pfam" id="PF05450">
    <property type="entry name" value="Nicastrin"/>
    <property type="match status" value="1"/>
</dbReference>
<evidence type="ECO:0000256" key="4">
    <source>
        <dbReference type="ARBA" id="ARBA00022692"/>
    </source>
</evidence>
<keyword evidence="9" id="KW-0325">Glycoprotein</keyword>
<dbReference type="AlphaFoldDB" id="A0A6F9DMM1"/>
<evidence type="ECO:0000256" key="1">
    <source>
        <dbReference type="ARBA" id="ARBA00004479"/>
    </source>
</evidence>
<feature type="transmembrane region" description="Helical" evidence="10">
    <location>
        <begin position="666"/>
        <end position="686"/>
    </location>
</feature>
<keyword evidence="5 11" id="KW-0732">Signal</keyword>
<feature type="signal peptide" evidence="11">
    <location>
        <begin position="1"/>
        <end position="18"/>
    </location>
</feature>
<dbReference type="GO" id="GO:0007219">
    <property type="term" value="P:Notch signaling pathway"/>
    <property type="evidence" value="ECO:0007669"/>
    <property type="project" value="UniProtKB-KW"/>
</dbReference>
<keyword evidence="8 10" id="KW-0472">Membrane</keyword>
<evidence type="ECO:0000256" key="8">
    <source>
        <dbReference type="ARBA" id="ARBA00023136"/>
    </source>
</evidence>
<comment type="subcellular location">
    <subcellularLocation>
        <location evidence="1">Membrane</location>
        <topology evidence="1">Single-pass type I membrane protein</topology>
    </subcellularLocation>
</comment>
<keyword evidence="4 10" id="KW-0812">Transmembrane</keyword>
<evidence type="ECO:0000313" key="13">
    <source>
        <dbReference type="EMBL" id="CAB3264238.1"/>
    </source>
</evidence>
<evidence type="ECO:0000256" key="9">
    <source>
        <dbReference type="ARBA" id="ARBA00023180"/>
    </source>
</evidence>
<name>A0A6F9DMM1_9ASCI</name>
<keyword evidence="6" id="KW-0914">Notch signaling pathway</keyword>
<evidence type="ECO:0000256" key="10">
    <source>
        <dbReference type="SAM" id="Phobius"/>
    </source>
</evidence>
<keyword evidence="7 10" id="KW-1133">Transmembrane helix</keyword>
<feature type="chain" id="PRO_5026246488" description="Nicastrin" evidence="11">
    <location>
        <begin position="19"/>
        <end position="700"/>
    </location>
</feature>
<proteinExistence type="evidence at transcript level"/>
<dbReference type="SUPFAM" id="SSF53187">
    <property type="entry name" value="Zn-dependent exopeptidases"/>
    <property type="match status" value="1"/>
</dbReference>
<accession>A0A6F9DMM1</accession>
<dbReference type="InterPro" id="IPR041084">
    <property type="entry name" value="Ncstrn_small"/>
</dbReference>
<dbReference type="InterPro" id="IPR008710">
    <property type="entry name" value="Nicastrin"/>
</dbReference>
<reference evidence="13" key="1">
    <citation type="submission" date="2020-04" db="EMBL/GenBank/DDBJ databases">
        <authorList>
            <person name="Neveu A P."/>
        </authorList>
    </citation>
    <scope>NUCLEOTIDE SEQUENCE</scope>
    <source>
        <tissue evidence="13">Whole embryo</tissue>
    </source>
</reference>
<evidence type="ECO:0000256" key="5">
    <source>
        <dbReference type="ARBA" id="ARBA00022729"/>
    </source>
</evidence>
<sequence>MKKITYFCFIINLGLSLGQNSLVYQLTYTDFDETHYDKCVRLLNGSHQIGCQSTNAGNVGVLHIIDSQKTKEDFFNKGYLKSYVTLVDASFFGKSIVQRFKASGKVQGVIVYEPDNFIVQPWSPELSCPGNRFGLYNSSSGSEYQNCNSGANQWNPTGDGLTEEDIPFPVFYLKNSTDRDRLINCTNTHNQDDTYPLCAVQMKSRMFGAVDSQTCTRRSNWQTSLTAEGYCDPIGGRNIVSSLQKLSTSSTVGTILVTAPIDSRSFMSSFTSPGSDLATGFITLLATSKALGNLNSADKSSLTKNIIFTLLEGEAFDNLGTTRMLYDMKNGNFPLEKDEKNKNSLPFPIKIDNITNVVEFRQLGNLADKLYAHYDPVSYSKNPTEIDQMVQQLNSTKTSITVANQPSNIGLVPSSLQTILREREIPGVVLTDYGKNFKNQRYFSRYDTLKNLGIKYNDSTSDDEVLLQLQPLAKKLTDVATMAAGILYKLASGKTTVPTDVKVESNLTAQLLYCYLYKANCSLFQKVLPTNQVSAVKLPNSPLPRYTSVYQGANTLTLPSGFASYLLVYFTGVSQPHLNQTTCVANASDQTSRYFYLSGPVYNSTTRNNTCVMSSTFDTAAVSPALQQNKFDKDSASTAGLWTESRWSKNAFKLTMFLQQDETSQGMVLLAGCIMLVLGFTSVYFVNSKANVLFRSTPPL</sequence>
<dbReference type="Pfam" id="PF18266">
    <property type="entry name" value="Ncstrn_small"/>
    <property type="match status" value="1"/>
</dbReference>
<dbReference type="EMBL" id="LR788376">
    <property type="protein sequence ID" value="CAB3264238.1"/>
    <property type="molecule type" value="mRNA"/>
</dbReference>